<dbReference type="EMBL" id="HBGD01002697">
    <property type="protein sequence ID" value="CAD9079003.1"/>
    <property type="molecule type" value="Transcribed_RNA"/>
</dbReference>
<feature type="chain" id="PRO_5030722987" description="EGF-like domain-containing protein" evidence="6">
    <location>
        <begin position="20"/>
        <end position="982"/>
    </location>
</feature>
<feature type="repeat" description="RCC1" evidence="4">
    <location>
        <begin position="637"/>
        <end position="693"/>
    </location>
</feature>
<keyword evidence="5" id="KW-0812">Transmembrane</keyword>
<keyword evidence="6" id="KW-0732">Signal</keyword>
<dbReference type="InterPro" id="IPR013111">
    <property type="entry name" value="EGF_extracell"/>
</dbReference>
<dbReference type="PANTHER" id="PTHR22870">
    <property type="entry name" value="REGULATOR OF CHROMOSOME CONDENSATION"/>
    <property type="match status" value="1"/>
</dbReference>
<keyword evidence="3" id="KW-0245">EGF-like domain</keyword>
<dbReference type="Gene3D" id="2.10.25.10">
    <property type="entry name" value="Laminin"/>
    <property type="match status" value="1"/>
</dbReference>
<feature type="repeat" description="RCC1" evidence="4">
    <location>
        <begin position="140"/>
        <end position="194"/>
    </location>
</feature>
<evidence type="ECO:0000256" key="3">
    <source>
        <dbReference type="PROSITE-ProRule" id="PRU00076"/>
    </source>
</evidence>
<feature type="repeat" description="RCC1" evidence="4">
    <location>
        <begin position="305"/>
        <end position="357"/>
    </location>
</feature>
<dbReference type="Gene3D" id="2.130.10.30">
    <property type="entry name" value="Regulator of chromosome condensation 1/beta-lactamase-inhibitor protein II"/>
    <property type="match status" value="3"/>
</dbReference>
<evidence type="ECO:0000256" key="5">
    <source>
        <dbReference type="SAM" id="Phobius"/>
    </source>
</evidence>
<keyword evidence="5" id="KW-1133">Transmembrane helix</keyword>
<dbReference type="AlphaFoldDB" id="A0A7S1PFZ7"/>
<dbReference type="InterPro" id="IPR000408">
    <property type="entry name" value="Reg_chr_condens"/>
</dbReference>
<accession>A0A7S1PFZ7</accession>
<dbReference type="PRINTS" id="PR00633">
    <property type="entry name" value="RCCNDNSATION"/>
</dbReference>
<dbReference type="PROSITE" id="PS00626">
    <property type="entry name" value="RCC1_2"/>
    <property type="match status" value="2"/>
</dbReference>
<dbReference type="Pfam" id="PF07974">
    <property type="entry name" value="EGF_2"/>
    <property type="match status" value="1"/>
</dbReference>
<name>A0A7S1PFZ7_9EUKA</name>
<dbReference type="PROSITE" id="PS50026">
    <property type="entry name" value="EGF_3"/>
    <property type="match status" value="1"/>
</dbReference>
<evidence type="ECO:0000259" key="7">
    <source>
        <dbReference type="PROSITE" id="PS50026"/>
    </source>
</evidence>
<evidence type="ECO:0000256" key="4">
    <source>
        <dbReference type="PROSITE-ProRule" id="PRU00235"/>
    </source>
</evidence>
<feature type="repeat" description="RCC1" evidence="4">
    <location>
        <begin position="748"/>
        <end position="799"/>
    </location>
</feature>
<dbReference type="Pfam" id="PF00415">
    <property type="entry name" value="RCC1"/>
    <property type="match status" value="1"/>
</dbReference>
<comment type="caution">
    <text evidence="3">Lacks conserved residue(s) required for the propagation of feature annotation.</text>
</comment>
<keyword evidence="2 3" id="KW-1015">Disulfide bond</keyword>
<proteinExistence type="predicted"/>
<reference evidence="8" key="1">
    <citation type="submission" date="2021-01" db="EMBL/GenBank/DDBJ databases">
        <authorList>
            <person name="Corre E."/>
            <person name="Pelletier E."/>
            <person name="Niang G."/>
            <person name="Scheremetjew M."/>
            <person name="Finn R."/>
            <person name="Kale V."/>
            <person name="Holt S."/>
            <person name="Cochrane G."/>
            <person name="Meng A."/>
            <person name="Brown T."/>
            <person name="Cohen L."/>
        </authorList>
    </citation>
    <scope>NUCLEOTIDE SEQUENCE</scope>
    <source>
        <strain evidence="8">WS</strain>
    </source>
</reference>
<feature type="domain" description="EGF-like" evidence="7">
    <location>
        <begin position="817"/>
        <end position="850"/>
    </location>
</feature>
<feature type="repeat" description="RCC1" evidence="4">
    <location>
        <begin position="584"/>
        <end position="636"/>
    </location>
</feature>
<protein>
    <recommendedName>
        <fullName evidence="7">EGF-like domain-containing protein</fullName>
    </recommendedName>
</protein>
<feature type="repeat" description="RCC1" evidence="4">
    <location>
        <begin position="472"/>
        <end position="527"/>
    </location>
</feature>
<dbReference type="PROSITE" id="PS50012">
    <property type="entry name" value="RCC1_3"/>
    <property type="match status" value="12"/>
</dbReference>
<evidence type="ECO:0000256" key="1">
    <source>
        <dbReference type="ARBA" id="ARBA00022737"/>
    </source>
</evidence>
<feature type="signal peptide" evidence="6">
    <location>
        <begin position="1"/>
        <end position="19"/>
    </location>
</feature>
<dbReference type="Pfam" id="PF13540">
    <property type="entry name" value="RCC1_2"/>
    <property type="match status" value="3"/>
</dbReference>
<dbReference type="InterPro" id="IPR058923">
    <property type="entry name" value="RCC1-like_dom"/>
</dbReference>
<dbReference type="PANTHER" id="PTHR22870:SF408">
    <property type="entry name" value="OS09G0560450 PROTEIN"/>
    <property type="match status" value="1"/>
</dbReference>
<dbReference type="Pfam" id="PF25390">
    <property type="entry name" value="WD40_RLD"/>
    <property type="match status" value="1"/>
</dbReference>
<dbReference type="SUPFAM" id="SSF50985">
    <property type="entry name" value="RCC1/BLIP-II"/>
    <property type="match status" value="3"/>
</dbReference>
<feature type="transmembrane region" description="Helical" evidence="5">
    <location>
        <begin position="859"/>
        <end position="884"/>
    </location>
</feature>
<evidence type="ECO:0000256" key="6">
    <source>
        <dbReference type="SAM" id="SignalP"/>
    </source>
</evidence>
<organism evidence="8">
    <name type="scientific">Percolomonas cosmopolitus</name>
    <dbReference type="NCBI Taxonomy" id="63605"/>
    <lineage>
        <taxon>Eukaryota</taxon>
        <taxon>Discoba</taxon>
        <taxon>Heterolobosea</taxon>
        <taxon>Tetramitia</taxon>
        <taxon>Eutetramitia</taxon>
        <taxon>Percolomonadidae</taxon>
        <taxon>Percolomonas</taxon>
    </lineage>
</organism>
<feature type="repeat" description="RCC1" evidence="4">
    <location>
        <begin position="195"/>
        <end position="246"/>
    </location>
</feature>
<gene>
    <name evidence="8" type="ORF">PCOS0759_LOCUS2235</name>
</gene>
<dbReference type="InterPro" id="IPR051210">
    <property type="entry name" value="Ub_ligase/GEF_domain"/>
</dbReference>
<feature type="repeat" description="RCC1" evidence="4">
    <location>
        <begin position="34"/>
        <end position="89"/>
    </location>
</feature>
<sequence length="982" mass="105598">MNILSSLVLIIFTISMALCHVCSSDDSFHKHMKNHVLSFGSTRYGALGNGESKLQKEPRMLDFSSLGRTLVTWTQVCAADSHSMVLNDQGELYCFGRKCLGEHESDYVLPQKIELEGELSGARVEQMSSRFGHTMMLIEGKLYGFGDNSHGELGDGTMLEQSKPVAVNMTGILDEKTMMHVETGDGYTVAMDTDGILYSWGNNAHNQLGNGDTKSSNEPLLVVSTAFTGKIVFLSASSHIIALDDKGRAFCWGHNPHGECALGEETKLNSVPIPTAVNTKGTLRDRVLISASAGGYHSVFVDTLGHVFVSGFNQDGQLGLPGSIQDVSSALLLPMTEEIHVVKVAAGYDFTIILSKNGDLYGFGNNNDATLGIGVDSPSLRSPVAIRSRALSKLRIAGVSAGKRHVLLIAENGQVLGMGDRDYLIPSDGFQRATPFQVPLGGSIVNDTTSQISRVATHSDRTIVVQQKSESWKVWTFGRNSDGFELGTSSAQLYQDTPIVMNTTSLEGKSIRSIAMGYQHTVIVDSDGHVFTWGNSKKGALCNGATESKVSLPTRIPQSLALFGKEIVDVAAGRFHTLLRSSEGEVFACGSCNYGECGINSHSVQKPTLVDLKNLEGVTISQIAAGDSHSLAVDTNGRAYSFGLNTDGQLGLGEKSDHIIRSPTPIDASGDLEGAVIKSVSGGTTFSMILDAKGNVYTTGSGFYGELGLGEDLRKVTIATHVTGILEGRLIVEISCGSHHALALDDQGVVFGWGDNQYSQLAQLSSLSRKEVLPIQLDLPSRMQSISAGIDHSVVTSVLTCVDHWFGDVCDVTQCFDVDSNSDLVCSAQGSCIDYNKCMCNDDYTGSDCSSSVHFFKNYTAAIIITGVLGCLALLGCISVAIGIGLRFILKRWRGDESDALYMHQRLDDSASDAPAELLGELSDDDFPLLEERVDLVVNDDDKIHMLHSAESMELTTKRRLSSGSGKMETVFHRRRGGRSVQ</sequence>
<evidence type="ECO:0000313" key="8">
    <source>
        <dbReference type="EMBL" id="CAD9079003.1"/>
    </source>
</evidence>
<dbReference type="PROSITE" id="PS00022">
    <property type="entry name" value="EGF_1"/>
    <property type="match status" value="1"/>
</dbReference>
<feature type="repeat" description="RCC1" evidence="4">
    <location>
        <begin position="247"/>
        <end position="304"/>
    </location>
</feature>
<feature type="repeat" description="RCC1" evidence="4">
    <location>
        <begin position="358"/>
        <end position="412"/>
    </location>
</feature>
<keyword evidence="5" id="KW-0472">Membrane</keyword>
<feature type="repeat" description="RCC1" evidence="4">
    <location>
        <begin position="694"/>
        <end position="747"/>
    </location>
</feature>
<keyword evidence="1" id="KW-0677">Repeat</keyword>
<feature type="repeat" description="RCC1" evidence="4">
    <location>
        <begin position="528"/>
        <end position="583"/>
    </location>
</feature>
<evidence type="ECO:0000256" key="2">
    <source>
        <dbReference type="ARBA" id="ARBA00023157"/>
    </source>
</evidence>
<dbReference type="InterPro" id="IPR009091">
    <property type="entry name" value="RCC1/BLIP-II"/>
</dbReference>
<feature type="disulfide bond" evidence="3">
    <location>
        <begin position="840"/>
        <end position="849"/>
    </location>
</feature>
<dbReference type="InterPro" id="IPR000742">
    <property type="entry name" value="EGF"/>
</dbReference>